<gene>
    <name evidence="3" type="ORF">I4I82_12325</name>
</gene>
<evidence type="ECO:0000313" key="3">
    <source>
        <dbReference type="EMBL" id="MBW0128469.1"/>
    </source>
</evidence>
<dbReference type="InterPro" id="IPR052019">
    <property type="entry name" value="F420H2_bilvrd_red/Heme_oxyg"/>
</dbReference>
<dbReference type="Pfam" id="PF01243">
    <property type="entry name" value="PNPOx_N"/>
    <property type="match status" value="1"/>
</dbReference>
<keyword evidence="4" id="KW-1185">Reference proteome</keyword>
<name>A0ABS6U899_9PSEU</name>
<evidence type="ECO:0000259" key="2">
    <source>
        <dbReference type="Pfam" id="PF01243"/>
    </source>
</evidence>
<reference evidence="3 4" key="1">
    <citation type="submission" date="2020-11" db="EMBL/GenBank/DDBJ databases">
        <title>Pseudonocardia abyssalis sp. nov. and Pseudonocardia oceani sp. nov., description and phylogenomic analysis of two novel actinomycetes isolated from the deep Southern Ocean.</title>
        <authorList>
            <person name="Parra J."/>
        </authorList>
    </citation>
    <scope>NUCLEOTIDE SEQUENCE [LARGE SCALE GENOMIC DNA]</scope>
    <source>
        <strain evidence="4">KRD185</strain>
    </source>
</reference>
<evidence type="ECO:0000256" key="1">
    <source>
        <dbReference type="ARBA" id="ARBA00023002"/>
    </source>
</evidence>
<dbReference type="EMBL" id="JADQDF010000001">
    <property type="protein sequence ID" value="MBW0128469.1"/>
    <property type="molecule type" value="Genomic_DNA"/>
</dbReference>
<dbReference type="PANTHER" id="PTHR35176:SF6">
    <property type="entry name" value="HEME OXYGENASE HI_0854-RELATED"/>
    <property type="match status" value="1"/>
</dbReference>
<accession>A0ABS6U899</accession>
<dbReference type="RefSeq" id="WP_218590010.1">
    <property type="nucleotide sequence ID" value="NZ_JADQDE010000011.1"/>
</dbReference>
<comment type="caution">
    <text evidence="3">The sequence shown here is derived from an EMBL/GenBank/DDBJ whole genome shotgun (WGS) entry which is preliminary data.</text>
</comment>
<protein>
    <submittedName>
        <fullName evidence="3">Pyridoxamine 5'-phosphate oxidase family protein</fullName>
    </submittedName>
</protein>
<dbReference type="Proteomes" id="UP000694300">
    <property type="component" value="Unassembled WGS sequence"/>
</dbReference>
<keyword evidence="1" id="KW-0560">Oxidoreductase</keyword>
<dbReference type="InterPro" id="IPR011576">
    <property type="entry name" value="Pyridox_Oxase_N"/>
</dbReference>
<proteinExistence type="predicted"/>
<sequence length="181" mass="20076">MATSLGELAPLEGVKRWAFVERALRLRLASALPNGAINVSPAWFVVVDETAYVPLDPTLGDPGQSTTPDARHMEIIDAGGRVSAVIDEGDEISNVRAVQLEGTANQVDDPELVEQLLNLVAEKYFHVGHPHLEYYFSAGAVAARRWYRIIPERVDGWDMRELPQPPIQERLRFPDHVVNGS</sequence>
<evidence type="ECO:0000313" key="4">
    <source>
        <dbReference type="Proteomes" id="UP000694300"/>
    </source>
</evidence>
<feature type="domain" description="Pyridoxamine 5'-phosphate oxidase N-terminal" evidence="2">
    <location>
        <begin position="18"/>
        <end position="157"/>
    </location>
</feature>
<dbReference type="PANTHER" id="PTHR35176">
    <property type="entry name" value="HEME OXYGENASE HI_0854-RELATED"/>
    <property type="match status" value="1"/>
</dbReference>
<organism evidence="3 4">
    <name type="scientific">Pseudonocardia oceani</name>
    <dbReference type="NCBI Taxonomy" id="2792013"/>
    <lineage>
        <taxon>Bacteria</taxon>
        <taxon>Bacillati</taxon>
        <taxon>Actinomycetota</taxon>
        <taxon>Actinomycetes</taxon>
        <taxon>Pseudonocardiales</taxon>
        <taxon>Pseudonocardiaceae</taxon>
        <taxon>Pseudonocardia</taxon>
    </lineage>
</organism>